<dbReference type="PROSITE" id="PS51833">
    <property type="entry name" value="HDOD"/>
    <property type="match status" value="1"/>
</dbReference>
<dbReference type="SUPFAM" id="SSF109604">
    <property type="entry name" value="HD-domain/PDEase-like"/>
    <property type="match status" value="1"/>
</dbReference>
<protein>
    <submittedName>
        <fullName evidence="2">HDOD domain-containing protein</fullName>
    </submittedName>
</protein>
<dbReference type="Proteomes" id="UP000574276">
    <property type="component" value="Unassembled WGS sequence"/>
</dbReference>
<dbReference type="AlphaFoldDB" id="A0A839K041"/>
<dbReference type="CDD" id="cd00077">
    <property type="entry name" value="HDc"/>
    <property type="match status" value="1"/>
</dbReference>
<dbReference type="InterPro" id="IPR013976">
    <property type="entry name" value="HDOD"/>
</dbReference>
<dbReference type="InterPro" id="IPR052340">
    <property type="entry name" value="RNase_Y/CdgJ"/>
</dbReference>
<dbReference type="PANTHER" id="PTHR33525:SF3">
    <property type="entry name" value="RIBONUCLEASE Y"/>
    <property type="match status" value="1"/>
</dbReference>
<proteinExistence type="predicted"/>
<accession>A0A839K041</accession>
<dbReference type="RefSeq" id="WP_228352963.1">
    <property type="nucleotide sequence ID" value="NZ_JACEGA010000001.1"/>
</dbReference>
<name>A0A839K041_9FIRM</name>
<sequence>MDQHNIIKLIKASENLPQIPKDFGEIVNMFSKPNDYDLNLCVEYFSRFPELETVLIRELNYISKLEKKIQTIKEAINYLGAKNSALIIIAYVTRLLIPDKNGRTKIFDNKKYWKHCLATSMAAYMISAETKLSDKDKMFTYGLIHDIGITVLDICLPDYLDEINEMHLKGTHQLIAEKIVLDGITHAEIGSWICKEWGLPDEILDIVGFHHTPMLANRNVDEVRIMHLADSISTNYYERLLGNNTTFIYTNKIMETLNINKAFIDYIIEKIPSEVDKLNRIIIF</sequence>
<evidence type="ECO:0000313" key="2">
    <source>
        <dbReference type="EMBL" id="MBB2183293.1"/>
    </source>
</evidence>
<dbReference type="PANTHER" id="PTHR33525">
    <property type="match status" value="1"/>
</dbReference>
<keyword evidence="3" id="KW-1185">Reference proteome</keyword>
<gene>
    <name evidence="2" type="ORF">H0486_10420</name>
</gene>
<evidence type="ECO:0000313" key="3">
    <source>
        <dbReference type="Proteomes" id="UP000574276"/>
    </source>
</evidence>
<reference evidence="2 3" key="1">
    <citation type="submission" date="2020-07" db="EMBL/GenBank/DDBJ databases">
        <title>Characterization and genome sequencing of isolate MD1, a novel member within the family Lachnospiraceae.</title>
        <authorList>
            <person name="Rettenmaier R."/>
            <person name="Di Bello L."/>
            <person name="Zinser C."/>
            <person name="Scheitz K."/>
            <person name="Liebl W."/>
            <person name="Zverlov V."/>
        </authorList>
    </citation>
    <scope>NUCLEOTIDE SEQUENCE [LARGE SCALE GENOMIC DNA]</scope>
    <source>
        <strain evidence="2 3">MD1</strain>
    </source>
</reference>
<dbReference type="EMBL" id="JACEGA010000001">
    <property type="protein sequence ID" value="MBB2183293.1"/>
    <property type="molecule type" value="Genomic_DNA"/>
</dbReference>
<evidence type="ECO:0000259" key="1">
    <source>
        <dbReference type="PROSITE" id="PS51833"/>
    </source>
</evidence>
<organism evidence="2 3">
    <name type="scientific">Variimorphobacter saccharofermentans</name>
    <dbReference type="NCBI Taxonomy" id="2755051"/>
    <lineage>
        <taxon>Bacteria</taxon>
        <taxon>Bacillati</taxon>
        <taxon>Bacillota</taxon>
        <taxon>Clostridia</taxon>
        <taxon>Lachnospirales</taxon>
        <taxon>Lachnospiraceae</taxon>
        <taxon>Variimorphobacter</taxon>
    </lineage>
</organism>
<dbReference type="Gene3D" id="1.10.3210.10">
    <property type="entry name" value="Hypothetical protein af1432"/>
    <property type="match status" value="1"/>
</dbReference>
<dbReference type="Pfam" id="PF08668">
    <property type="entry name" value="HDOD"/>
    <property type="match status" value="1"/>
</dbReference>
<feature type="domain" description="HDOD" evidence="1">
    <location>
        <begin position="16"/>
        <end position="213"/>
    </location>
</feature>
<comment type="caution">
    <text evidence="2">The sequence shown here is derived from an EMBL/GenBank/DDBJ whole genome shotgun (WGS) entry which is preliminary data.</text>
</comment>
<dbReference type="InterPro" id="IPR003607">
    <property type="entry name" value="HD/PDEase_dom"/>
</dbReference>